<accession>A0A0A9B9L0</accession>
<name>A0A0A9B9L0_ARUDO</name>
<feature type="compositionally biased region" description="Polar residues" evidence="1">
    <location>
        <begin position="28"/>
        <end position="39"/>
    </location>
</feature>
<protein>
    <submittedName>
        <fullName evidence="2">Uncharacterized protein</fullName>
    </submittedName>
</protein>
<feature type="region of interest" description="Disordered" evidence="1">
    <location>
        <begin position="1"/>
        <end position="39"/>
    </location>
</feature>
<evidence type="ECO:0000256" key="1">
    <source>
        <dbReference type="SAM" id="MobiDB-lite"/>
    </source>
</evidence>
<dbReference type="EMBL" id="GBRH01237286">
    <property type="protein sequence ID" value="JAD60609.1"/>
    <property type="molecule type" value="Transcribed_RNA"/>
</dbReference>
<dbReference type="AlphaFoldDB" id="A0A0A9B9L0"/>
<evidence type="ECO:0000313" key="2">
    <source>
        <dbReference type="EMBL" id="JAD60609.1"/>
    </source>
</evidence>
<reference evidence="2" key="1">
    <citation type="submission" date="2014-09" db="EMBL/GenBank/DDBJ databases">
        <authorList>
            <person name="Magalhaes I.L.F."/>
            <person name="Oliveira U."/>
            <person name="Santos F.R."/>
            <person name="Vidigal T.H.D.A."/>
            <person name="Brescovit A.D."/>
            <person name="Santos A.J."/>
        </authorList>
    </citation>
    <scope>NUCLEOTIDE SEQUENCE</scope>
    <source>
        <tissue evidence="2">Shoot tissue taken approximately 20 cm above the soil surface</tissue>
    </source>
</reference>
<organism evidence="2">
    <name type="scientific">Arundo donax</name>
    <name type="common">Giant reed</name>
    <name type="synonym">Donax arundinaceus</name>
    <dbReference type="NCBI Taxonomy" id="35708"/>
    <lineage>
        <taxon>Eukaryota</taxon>
        <taxon>Viridiplantae</taxon>
        <taxon>Streptophyta</taxon>
        <taxon>Embryophyta</taxon>
        <taxon>Tracheophyta</taxon>
        <taxon>Spermatophyta</taxon>
        <taxon>Magnoliopsida</taxon>
        <taxon>Liliopsida</taxon>
        <taxon>Poales</taxon>
        <taxon>Poaceae</taxon>
        <taxon>PACMAD clade</taxon>
        <taxon>Arundinoideae</taxon>
        <taxon>Arundineae</taxon>
        <taxon>Arundo</taxon>
    </lineage>
</organism>
<feature type="compositionally biased region" description="Polar residues" evidence="1">
    <location>
        <begin position="1"/>
        <end position="15"/>
    </location>
</feature>
<reference evidence="2" key="2">
    <citation type="journal article" date="2015" name="Data Brief">
        <title>Shoot transcriptome of the giant reed, Arundo donax.</title>
        <authorList>
            <person name="Barrero R.A."/>
            <person name="Guerrero F.D."/>
            <person name="Moolhuijzen P."/>
            <person name="Goolsby J.A."/>
            <person name="Tidwell J."/>
            <person name="Bellgard S.E."/>
            <person name="Bellgard M.I."/>
        </authorList>
    </citation>
    <scope>NUCLEOTIDE SEQUENCE</scope>
    <source>
        <tissue evidence="2">Shoot tissue taken approximately 20 cm above the soil surface</tissue>
    </source>
</reference>
<proteinExistence type="predicted"/>
<sequence length="39" mass="4128">MPQISSLEVKNSAKTEGSMGLALPYSPHQRQNPSSATAL</sequence>